<organism evidence="1 2">
    <name type="scientific">Trichophyton interdigitale (strain MR816)</name>
    <dbReference type="NCBI Taxonomy" id="1215338"/>
    <lineage>
        <taxon>Eukaryota</taxon>
        <taxon>Fungi</taxon>
        <taxon>Dikarya</taxon>
        <taxon>Ascomycota</taxon>
        <taxon>Pezizomycotina</taxon>
        <taxon>Eurotiomycetes</taxon>
        <taxon>Eurotiomycetidae</taxon>
        <taxon>Onygenales</taxon>
        <taxon>Arthrodermataceae</taxon>
        <taxon>Trichophyton</taxon>
    </lineage>
</organism>
<name>A0A059J3S7_TRIIM</name>
<gene>
    <name evidence="1" type="ORF">H109_05571</name>
</gene>
<dbReference type="EMBL" id="AOKY01000351">
    <property type="protein sequence ID" value="KDB22500.1"/>
    <property type="molecule type" value="Genomic_DNA"/>
</dbReference>
<evidence type="ECO:0000313" key="2">
    <source>
        <dbReference type="Proteomes" id="UP000024533"/>
    </source>
</evidence>
<keyword evidence="2" id="KW-1185">Reference proteome</keyword>
<comment type="caution">
    <text evidence="1">The sequence shown here is derived from an EMBL/GenBank/DDBJ whole genome shotgun (WGS) entry which is preliminary data.</text>
</comment>
<dbReference type="HOGENOM" id="CLU_1994242_0_0_1"/>
<dbReference type="Proteomes" id="UP000024533">
    <property type="component" value="Unassembled WGS sequence"/>
</dbReference>
<evidence type="ECO:0000313" key="1">
    <source>
        <dbReference type="EMBL" id="KDB22500.1"/>
    </source>
</evidence>
<protein>
    <submittedName>
        <fullName evidence="1">Uncharacterized protein</fullName>
    </submittedName>
</protein>
<sequence length="125" mass="13160">MAGCGDKIESNPHPRLGSSLSLIAQRTDSACPALALPSHVARLTGSGSNGPFILKGEMGGGCGSTDGPEAAYKKRGSLFHAAGFSVVRLVDSGPWFHLDDLFAILLRIDRAGRHERSRFAPVSTE</sequence>
<dbReference type="AlphaFoldDB" id="A0A059J3S7"/>
<reference evidence="1 2" key="1">
    <citation type="submission" date="2014-02" db="EMBL/GenBank/DDBJ databases">
        <title>The Genome Sequence of Trichophyton interdigitale MR816.</title>
        <authorList>
            <consortium name="The Broad Institute Genomics Platform"/>
            <person name="Cuomo C.A."/>
            <person name="White T.C."/>
            <person name="Graser Y."/>
            <person name="Martinez-Rossi N."/>
            <person name="Heitman J."/>
            <person name="Young S.K."/>
            <person name="Zeng Q."/>
            <person name="Gargeya S."/>
            <person name="Abouelleil A."/>
            <person name="Alvarado L."/>
            <person name="Chapman S.B."/>
            <person name="Gainer-Dewar J."/>
            <person name="Goldberg J."/>
            <person name="Griggs A."/>
            <person name="Gujja S."/>
            <person name="Hansen M."/>
            <person name="Howarth C."/>
            <person name="Imamovic A."/>
            <person name="Larimer J."/>
            <person name="Martinez D."/>
            <person name="Murphy C."/>
            <person name="Pearson M.D."/>
            <person name="Persinoti G."/>
            <person name="Poon T."/>
            <person name="Priest M."/>
            <person name="Roberts A.D."/>
            <person name="Saif S."/>
            <person name="Shea T.D."/>
            <person name="Sykes S.N."/>
            <person name="Wortman J."/>
            <person name="Nusbaum C."/>
            <person name="Birren B."/>
        </authorList>
    </citation>
    <scope>NUCLEOTIDE SEQUENCE [LARGE SCALE GENOMIC DNA]</scope>
    <source>
        <strain evidence="1 2">MR816</strain>
    </source>
</reference>
<proteinExistence type="predicted"/>
<accession>A0A059J3S7</accession>